<dbReference type="PANTHER" id="PTHR45799:SF6">
    <property type="entry name" value="RETICULON"/>
    <property type="match status" value="1"/>
</dbReference>
<dbReference type="Pfam" id="PF14473">
    <property type="entry name" value="RD3"/>
    <property type="match status" value="1"/>
</dbReference>
<keyword evidence="3 6" id="KW-0256">Endoplasmic reticulum</keyword>
<dbReference type="Pfam" id="PF08039">
    <property type="entry name" value="Mit_proteolip"/>
    <property type="match status" value="1"/>
</dbReference>
<dbReference type="InterPro" id="IPR048942">
    <property type="entry name" value="ASPP2-like_RA"/>
</dbReference>
<feature type="compositionally biased region" description="Acidic residues" evidence="7">
    <location>
        <begin position="443"/>
        <end position="456"/>
    </location>
</feature>
<dbReference type="PROSITE" id="PS50845">
    <property type="entry name" value="RETICULON"/>
    <property type="match status" value="1"/>
</dbReference>
<dbReference type="PANTHER" id="PTHR45799">
    <property type="entry name" value="RETICULON-LIKE PROTEIN"/>
    <property type="match status" value="1"/>
</dbReference>
<dbReference type="EMBL" id="QNUK01000032">
    <property type="protein sequence ID" value="KAF5906510.1"/>
    <property type="molecule type" value="Genomic_DNA"/>
</dbReference>
<comment type="subcellular location">
    <subcellularLocation>
        <location evidence="1 6">Endoplasmic reticulum membrane</location>
        <topology evidence="1 6">Multi-pass membrane protein</topology>
    </subcellularLocation>
</comment>
<keyword evidence="2 6" id="KW-0812">Transmembrane</keyword>
<accession>A0A8J4XG05</accession>
<dbReference type="InterPro" id="IPR029071">
    <property type="entry name" value="Ubiquitin-like_domsf"/>
</dbReference>
<feature type="transmembrane region" description="Helical" evidence="6">
    <location>
        <begin position="702"/>
        <end position="723"/>
    </location>
</feature>
<keyword evidence="5 6" id="KW-0472">Membrane</keyword>
<feature type="region of interest" description="Disordered" evidence="7">
    <location>
        <begin position="125"/>
        <end position="423"/>
    </location>
</feature>
<evidence type="ECO:0000259" key="8">
    <source>
        <dbReference type="PROSITE" id="PS50845"/>
    </source>
</evidence>
<dbReference type="Gene3D" id="1.20.5.2480">
    <property type="match status" value="1"/>
</dbReference>
<dbReference type="InterPro" id="IPR046964">
    <property type="entry name" value="RTN1-4"/>
</dbReference>
<feature type="domain" description="Reticulon" evidence="8">
    <location>
        <begin position="573"/>
        <end position="748"/>
    </location>
</feature>
<feature type="compositionally biased region" description="Low complexity" evidence="7">
    <location>
        <begin position="1066"/>
        <end position="1078"/>
    </location>
</feature>
<feature type="compositionally biased region" description="Polar residues" evidence="7">
    <location>
        <begin position="465"/>
        <end position="479"/>
    </location>
</feature>
<evidence type="ECO:0000256" key="4">
    <source>
        <dbReference type="ARBA" id="ARBA00022989"/>
    </source>
</evidence>
<keyword evidence="10" id="KW-1185">Reference proteome</keyword>
<feature type="compositionally biased region" description="Polar residues" evidence="7">
    <location>
        <begin position="125"/>
        <end position="137"/>
    </location>
</feature>
<dbReference type="AlphaFoldDB" id="A0A8J4XG05"/>
<protein>
    <recommendedName>
        <fullName evidence="6">Reticulon</fullName>
    </recommendedName>
</protein>
<dbReference type="GO" id="GO:0014069">
    <property type="term" value="C:postsynaptic density"/>
    <property type="evidence" value="ECO:0007669"/>
    <property type="project" value="TreeGrafter"/>
</dbReference>
<dbReference type="GO" id="GO:0005789">
    <property type="term" value="C:endoplasmic reticulum membrane"/>
    <property type="evidence" value="ECO:0007669"/>
    <property type="project" value="UniProtKB-SubCell"/>
</dbReference>
<sequence>MSVKPSDEAGSEGGWIRGDELENMELFGKKSSSARFEDEQKQHSHQPPHPVTMETASTDKSGADHMDKPIIDMGDPYTSLLSGYSSQMDTSYFSGEVSGIEKKQKAGIDDFISGLDYQSAMFSSDSGIEMTPSTELGYSSHKLRDSDKSPDSTYNYMDIRSREDPRSEQQPLEDWGISAASEPAPLSNLRGGHYLEKSPSPVEVETLGPSAAALDSNTFPYVEEPSDDELSDYQPDRSPGAEGSASPIKITLTETPPLSVSPVAMQRASPVGVSEKESILSLGLQGVPTVTLSEPEDESPESSTPPLTEESDSPSDPMVKGTEVKKASESSSFVSQNVPRSQSPSLELKTTPSLPLYAKVTDASSGDSGDSEIELVSEESSPQAPSSAYMTFSKSPSTPPPAPATTQAPASVSVPAFNPLPGLASGAISAAMQYSILREEREAELDSELALESCEEESPKRFPQDLSTKISKENSQQAEPPSPSATVTPAPPVKPASPPTAPVSDSAPKEKMAREVEDEKTKPSSKPSPPSPVLPELKVEKPPEERQAERKHSSTETHPTTPAIFRGITREKAMELLYWRDVKQTGLVFSSVLLLLFSLTQFSVVSVVAYLALAALSATISFRVYKSVLQAVQKTDEGHPFKSYLEMEMSLSHDQMQRYAENTQNYINNTLKELRRLFLVQDLVDSLKFAVVMWLLTYVGALFNGLTLLIMVVVSMFSMPVVYEKYQAQIDQYLGLIRTQVNTVVGKLLCFIFSSLYYHHFKLYPMESRHHGYHRVNPSLAMPFLTCRNSSRQEGEHGPSSVTSMGPAQVLLQELLWQFKQREYPVLEKEHQRCSHGALGCRRALTWDSLLALIPASECRLLERLCARISPSHTAAVLFRFREILAHNYVVPWELVCIFKQMAGGVFGTWWSRLGPYYSRAYQEVWVGLGIMTYFYYKLSYGGKKAVKSISLSKDKSCGKEHVRHVKRERRRARTTAKWRKMILTVYLSDGEQTLTEVPITPETTCRDVVEFCKEPGENGCHLAEVWHGNERAIPFDHMMYEHLQKWGPRKQEVKFFLRHEDSPTESSEPGSQQSQEQANRRTGSSSDKHNENG</sequence>
<dbReference type="InterPro" id="IPR028092">
    <property type="entry name" value="RD3"/>
</dbReference>
<dbReference type="GO" id="GO:0030182">
    <property type="term" value="P:neuron differentiation"/>
    <property type="evidence" value="ECO:0007669"/>
    <property type="project" value="TreeGrafter"/>
</dbReference>
<feature type="non-terminal residue" evidence="9">
    <location>
        <position position="1"/>
    </location>
</feature>
<feature type="region of interest" description="Disordered" evidence="7">
    <location>
        <begin position="1"/>
        <end position="74"/>
    </location>
</feature>
<dbReference type="Pfam" id="PF02453">
    <property type="entry name" value="Reticulon"/>
    <property type="match status" value="1"/>
</dbReference>
<organism evidence="9 10">
    <name type="scientific">Clarias magur</name>
    <name type="common">Asian catfish</name>
    <name type="synonym">Macropteronotus magur</name>
    <dbReference type="NCBI Taxonomy" id="1594786"/>
    <lineage>
        <taxon>Eukaryota</taxon>
        <taxon>Metazoa</taxon>
        <taxon>Chordata</taxon>
        <taxon>Craniata</taxon>
        <taxon>Vertebrata</taxon>
        <taxon>Euteleostomi</taxon>
        <taxon>Actinopterygii</taxon>
        <taxon>Neopterygii</taxon>
        <taxon>Teleostei</taxon>
        <taxon>Ostariophysi</taxon>
        <taxon>Siluriformes</taxon>
        <taxon>Clariidae</taxon>
        <taxon>Clarias</taxon>
    </lineage>
</organism>
<dbReference type="GO" id="GO:0071787">
    <property type="term" value="P:endoplasmic reticulum tubular network formation"/>
    <property type="evidence" value="ECO:0007669"/>
    <property type="project" value="TreeGrafter"/>
</dbReference>
<feature type="transmembrane region" description="Helical" evidence="6">
    <location>
        <begin position="592"/>
        <end position="616"/>
    </location>
</feature>
<feature type="compositionally biased region" description="Basic and acidic residues" evidence="7">
    <location>
        <begin position="537"/>
        <end position="555"/>
    </location>
</feature>
<reference evidence="9" key="1">
    <citation type="submission" date="2020-07" db="EMBL/GenBank/DDBJ databases">
        <title>Clarias magur genome sequencing, assembly and annotation.</title>
        <authorList>
            <person name="Kushwaha B."/>
            <person name="Kumar R."/>
            <person name="Das P."/>
            <person name="Joshi C.G."/>
            <person name="Kumar D."/>
            <person name="Nagpure N.S."/>
            <person name="Pandey M."/>
            <person name="Agarwal S."/>
            <person name="Srivastava S."/>
            <person name="Singh M."/>
            <person name="Sahoo L."/>
            <person name="Jayasankar P."/>
            <person name="Meher P.K."/>
            <person name="Koringa P.G."/>
            <person name="Iquebal M.A."/>
            <person name="Das S.P."/>
            <person name="Bit A."/>
            <person name="Patnaik S."/>
            <person name="Patel N."/>
            <person name="Shah T.M."/>
            <person name="Hinsu A."/>
            <person name="Jena J.K."/>
        </authorList>
    </citation>
    <scope>NUCLEOTIDE SEQUENCE</scope>
    <source>
        <strain evidence="9">CIFAMagur01</strain>
        <tissue evidence="9">Testis</tissue>
    </source>
</reference>
<evidence type="ECO:0000256" key="6">
    <source>
        <dbReference type="RuleBase" id="RU210713"/>
    </source>
</evidence>
<evidence type="ECO:0000313" key="10">
    <source>
        <dbReference type="Proteomes" id="UP000727407"/>
    </source>
</evidence>
<proteinExistence type="predicted"/>
<evidence type="ECO:0000256" key="7">
    <source>
        <dbReference type="SAM" id="MobiDB-lite"/>
    </source>
</evidence>
<dbReference type="Pfam" id="PF21801">
    <property type="entry name" value="ASPP2-like_RA"/>
    <property type="match status" value="1"/>
</dbReference>
<feature type="compositionally biased region" description="Basic and acidic residues" evidence="7">
    <location>
        <begin position="61"/>
        <end position="70"/>
    </location>
</feature>
<feature type="region of interest" description="Disordered" evidence="7">
    <location>
        <begin position="1057"/>
        <end position="1094"/>
    </location>
</feature>
<evidence type="ECO:0000256" key="2">
    <source>
        <dbReference type="ARBA" id="ARBA00022692"/>
    </source>
</evidence>
<evidence type="ECO:0000256" key="1">
    <source>
        <dbReference type="ARBA" id="ARBA00004477"/>
    </source>
</evidence>
<evidence type="ECO:0000256" key="5">
    <source>
        <dbReference type="ARBA" id="ARBA00023136"/>
    </source>
</evidence>
<feature type="region of interest" description="Disordered" evidence="7">
    <location>
        <begin position="443"/>
        <end position="566"/>
    </location>
</feature>
<dbReference type="FunFam" id="1.20.5.2480:FF:000001">
    <property type="entry name" value="Reticulon"/>
    <property type="match status" value="1"/>
</dbReference>
<dbReference type="OrthoDB" id="567788at2759"/>
<evidence type="ECO:0000256" key="3">
    <source>
        <dbReference type="ARBA" id="ARBA00022824"/>
    </source>
</evidence>
<feature type="compositionally biased region" description="Low complexity" evidence="7">
    <location>
        <begin position="378"/>
        <end position="396"/>
    </location>
</feature>
<dbReference type="Gene3D" id="3.10.20.90">
    <property type="entry name" value="Phosphatidylinositol 3-kinase Catalytic Subunit, Chain A, domain 1"/>
    <property type="match status" value="1"/>
</dbReference>
<keyword evidence="4 6" id="KW-1133">Transmembrane helix</keyword>
<dbReference type="GO" id="GO:0043005">
    <property type="term" value="C:neuron projection"/>
    <property type="evidence" value="ECO:0007669"/>
    <property type="project" value="TreeGrafter"/>
</dbReference>
<dbReference type="InterPro" id="IPR012574">
    <property type="entry name" value="ATP5MJ"/>
</dbReference>
<name>A0A8J4XG05_CLAMG</name>
<comment type="caution">
    <text evidence="9">The sequence shown here is derived from an EMBL/GenBank/DDBJ whole genome shotgun (WGS) entry which is preliminary data.</text>
</comment>
<dbReference type="GO" id="GO:0005739">
    <property type="term" value="C:mitochondrion"/>
    <property type="evidence" value="ECO:0007669"/>
    <property type="project" value="InterPro"/>
</dbReference>
<gene>
    <name evidence="9" type="primary">rtn1b</name>
    <name evidence="9" type="ORF">DAT39_003762</name>
</gene>
<feature type="compositionally biased region" description="Pro residues" evidence="7">
    <location>
        <begin position="489"/>
        <end position="501"/>
    </location>
</feature>
<feature type="compositionally biased region" description="Polar residues" evidence="7">
    <location>
        <begin position="329"/>
        <end position="353"/>
    </location>
</feature>
<feature type="compositionally biased region" description="Basic and acidic residues" evidence="7">
    <location>
        <begin position="507"/>
        <end position="522"/>
    </location>
</feature>
<dbReference type="FunFam" id="3.10.20.90:FF:000030">
    <property type="entry name" value="Apoptosis-stimulating of p53 protein 2 isoform 1"/>
    <property type="match status" value="1"/>
</dbReference>
<dbReference type="InterPro" id="IPR003388">
    <property type="entry name" value="Reticulon"/>
</dbReference>
<dbReference type="GO" id="GO:0007420">
    <property type="term" value="P:brain development"/>
    <property type="evidence" value="ECO:0007669"/>
    <property type="project" value="TreeGrafter"/>
</dbReference>
<dbReference type="Proteomes" id="UP000727407">
    <property type="component" value="Unassembled WGS sequence"/>
</dbReference>
<dbReference type="SUPFAM" id="SSF54236">
    <property type="entry name" value="Ubiquitin-like"/>
    <property type="match status" value="1"/>
</dbReference>
<evidence type="ECO:0000313" key="9">
    <source>
        <dbReference type="EMBL" id="KAF5906510.1"/>
    </source>
</evidence>